<dbReference type="Proteomes" id="UP000559027">
    <property type="component" value="Unassembled WGS sequence"/>
</dbReference>
<name>A0A8H5GFR2_9AGAR</name>
<proteinExistence type="predicted"/>
<dbReference type="OrthoDB" id="3010870at2759"/>
<keyword evidence="4" id="KW-1185">Reference proteome</keyword>
<dbReference type="EMBL" id="JAACJO010000001">
    <property type="protein sequence ID" value="KAF5363956.1"/>
    <property type="molecule type" value="Genomic_DNA"/>
</dbReference>
<feature type="transmembrane region" description="Helical" evidence="1">
    <location>
        <begin position="32"/>
        <end position="50"/>
    </location>
</feature>
<evidence type="ECO:0000256" key="1">
    <source>
        <dbReference type="SAM" id="Phobius"/>
    </source>
</evidence>
<dbReference type="InterPro" id="IPR045339">
    <property type="entry name" value="DUF6534"/>
</dbReference>
<keyword evidence="1" id="KW-1133">Transmembrane helix</keyword>
<gene>
    <name evidence="3" type="ORF">D9756_001042</name>
</gene>
<accession>A0A8H5GFR2</accession>
<evidence type="ECO:0000313" key="3">
    <source>
        <dbReference type="EMBL" id="KAF5363956.1"/>
    </source>
</evidence>
<comment type="caution">
    <text evidence="3">The sequence shown here is derived from an EMBL/GenBank/DDBJ whole genome shotgun (WGS) entry which is preliminary data.</text>
</comment>
<protein>
    <recommendedName>
        <fullName evidence="2">DUF6534 domain-containing protein</fullName>
    </recommendedName>
</protein>
<feature type="transmembrane region" description="Helical" evidence="1">
    <location>
        <begin position="113"/>
        <end position="133"/>
    </location>
</feature>
<dbReference type="PANTHER" id="PTHR40465:SF1">
    <property type="entry name" value="DUF6534 DOMAIN-CONTAINING PROTEIN"/>
    <property type="match status" value="1"/>
</dbReference>
<sequence length="324" mass="35905">MADQNAPPGLPPDIGSLTGPPNTYFDKSDDQFLGIFLNGYLFGILTLQYYNYCSQFRNDTTWLRNLVHVQFFLETAQTAMSVADGFHWFVYGYGNLNKSVLLEDISLKSLESVTFVIALTACCQAVGGFGIGIVNQKLGNIGNWEDRYNVFMIFWSVCSAITDTIIAAIMVYLLLSSTPFNSSRRRTPVMRKLIRLVIETNLASALVAIAVFLTTVISPIAPPKTSYFLCPGYVLGKFNSFITMLNNRRRDGGFGGADESTFSNQNPGENCSLDRRHHHWNSAASRQFKHSASVAGIAVAIHTETDVRLDDASIPYEISYPTAK</sequence>
<keyword evidence="1" id="KW-0472">Membrane</keyword>
<feature type="domain" description="DUF6534" evidence="2">
    <location>
        <begin position="159"/>
        <end position="250"/>
    </location>
</feature>
<dbReference type="PANTHER" id="PTHR40465">
    <property type="entry name" value="CHROMOSOME 1, WHOLE GENOME SHOTGUN SEQUENCE"/>
    <property type="match status" value="1"/>
</dbReference>
<dbReference type="AlphaFoldDB" id="A0A8H5GFR2"/>
<organism evidence="3 4">
    <name type="scientific">Leucocoprinus leucothites</name>
    <dbReference type="NCBI Taxonomy" id="201217"/>
    <lineage>
        <taxon>Eukaryota</taxon>
        <taxon>Fungi</taxon>
        <taxon>Dikarya</taxon>
        <taxon>Basidiomycota</taxon>
        <taxon>Agaricomycotina</taxon>
        <taxon>Agaricomycetes</taxon>
        <taxon>Agaricomycetidae</taxon>
        <taxon>Agaricales</taxon>
        <taxon>Agaricineae</taxon>
        <taxon>Agaricaceae</taxon>
        <taxon>Leucocoprinus</taxon>
    </lineage>
</organism>
<keyword evidence="1" id="KW-0812">Transmembrane</keyword>
<dbReference type="Pfam" id="PF20152">
    <property type="entry name" value="DUF6534"/>
    <property type="match status" value="1"/>
</dbReference>
<evidence type="ECO:0000313" key="4">
    <source>
        <dbReference type="Proteomes" id="UP000559027"/>
    </source>
</evidence>
<evidence type="ECO:0000259" key="2">
    <source>
        <dbReference type="Pfam" id="PF20152"/>
    </source>
</evidence>
<feature type="transmembrane region" description="Helical" evidence="1">
    <location>
        <begin position="153"/>
        <end position="175"/>
    </location>
</feature>
<feature type="transmembrane region" description="Helical" evidence="1">
    <location>
        <begin position="196"/>
        <end position="220"/>
    </location>
</feature>
<reference evidence="3 4" key="1">
    <citation type="journal article" date="2020" name="ISME J.">
        <title>Uncovering the hidden diversity of litter-decomposition mechanisms in mushroom-forming fungi.</title>
        <authorList>
            <person name="Floudas D."/>
            <person name="Bentzer J."/>
            <person name="Ahren D."/>
            <person name="Johansson T."/>
            <person name="Persson P."/>
            <person name="Tunlid A."/>
        </authorList>
    </citation>
    <scope>NUCLEOTIDE SEQUENCE [LARGE SCALE GENOMIC DNA]</scope>
    <source>
        <strain evidence="3 4">CBS 146.42</strain>
    </source>
</reference>